<dbReference type="InterPro" id="IPR019301">
    <property type="entry name" value="Flagellar_prot_FlgJ_N"/>
</dbReference>
<dbReference type="AlphaFoldDB" id="A0A2P7QGK4"/>
<gene>
    <name evidence="3" type="ORF">C7I55_23710</name>
</gene>
<proteinExistence type="predicted"/>
<evidence type="ECO:0000259" key="2">
    <source>
        <dbReference type="Pfam" id="PF10135"/>
    </source>
</evidence>
<keyword evidence="3" id="KW-0966">Cell projection</keyword>
<name>A0A2P7QGK4_9SPHN</name>
<evidence type="ECO:0000313" key="3">
    <source>
        <dbReference type="EMBL" id="PSJ37073.1"/>
    </source>
</evidence>
<dbReference type="OrthoDB" id="7862954at2"/>
<feature type="compositionally biased region" description="Polar residues" evidence="1">
    <location>
        <begin position="18"/>
        <end position="27"/>
    </location>
</feature>
<dbReference type="RefSeq" id="WP_106515515.1">
    <property type="nucleotide sequence ID" value="NZ_PXYI01000010.1"/>
</dbReference>
<keyword evidence="4" id="KW-1185">Reference proteome</keyword>
<evidence type="ECO:0000256" key="1">
    <source>
        <dbReference type="SAM" id="MobiDB-lite"/>
    </source>
</evidence>
<sequence>MTDIQASLAAPTARSAMPQKQQNSAQATAREFEAVFLGQMAKLMMESVEMGDEFSGGHGEEMFRGVLAETLGKEMAKGGGVGLAPAVLEQMIKMQGGSGNGQ</sequence>
<dbReference type="EMBL" id="PXYI01000010">
    <property type="protein sequence ID" value="PSJ37073.1"/>
    <property type="molecule type" value="Genomic_DNA"/>
</dbReference>
<keyword evidence="3" id="KW-0969">Cilium</keyword>
<feature type="region of interest" description="Disordered" evidence="1">
    <location>
        <begin position="1"/>
        <end position="28"/>
    </location>
</feature>
<feature type="domain" description="Flagellar protein FlgJ N-terminal" evidence="2">
    <location>
        <begin position="44"/>
        <end position="90"/>
    </location>
</feature>
<protein>
    <submittedName>
        <fullName evidence="3">Flagellar biosynthesis protein FlgJ</fullName>
    </submittedName>
</protein>
<comment type="caution">
    <text evidence="3">The sequence shown here is derived from an EMBL/GenBank/DDBJ whole genome shotgun (WGS) entry which is preliminary data.</text>
</comment>
<reference evidence="3 4" key="1">
    <citation type="submission" date="2018-03" db="EMBL/GenBank/DDBJ databases">
        <title>The draft genome of Sphingosinicella sp. GL-C-18.</title>
        <authorList>
            <person name="Liu L."/>
            <person name="Li L."/>
            <person name="Liang L."/>
            <person name="Zhang X."/>
            <person name="Wang T."/>
        </authorList>
    </citation>
    <scope>NUCLEOTIDE SEQUENCE [LARGE SCALE GENOMIC DNA]</scope>
    <source>
        <strain evidence="3 4">GL-C-18</strain>
    </source>
</reference>
<evidence type="ECO:0000313" key="4">
    <source>
        <dbReference type="Proteomes" id="UP000241167"/>
    </source>
</evidence>
<organism evidence="3 4">
    <name type="scientific">Allosphingosinicella deserti</name>
    <dbReference type="NCBI Taxonomy" id="2116704"/>
    <lineage>
        <taxon>Bacteria</taxon>
        <taxon>Pseudomonadati</taxon>
        <taxon>Pseudomonadota</taxon>
        <taxon>Alphaproteobacteria</taxon>
        <taxon>Sphingomonadales</taxon>
        <taxon>Sphingomonadaceae</taxon>
        <taxon>Allosphingosinicella</taxon>
    </lineage>
</organism>
<dbReference type="Pfam" id="PF10135">
    <property type="entry name" value="Rod-binding"/>
    <property type="match status" value="1"/>
</dbReference>
<keyword evidence="3" id="KW-0282">Flagellum</keyword>
<dbReference type="Proteomes" id="UP000241167">
    <property type="component" value="Unassembled WGS sequence"/>
</dbReference>
<accession>A0A2P7QGK4</accession>